<dbReference type="PANTHER" id="PTHR13794">
    <property type="entry name" value="ENOLASE SUPERFAMILY, MANDELATE RACEMASE"/>
    <property type="match status" value="1"/>
</dbReference>
<accession>A0A8B6GRW0</accession>
<dbReference type="GO" id="GO:0000287">
    <property type="term" value="F:magnesium ion binding"/>
    <property type="evidence" value="ECO:0007669"/>
    <property type="project" value="TreeGrafter"/>
</dbReference>
<dbReference type="InterPro" id="IPR029017">
    <property type="entry name" value="Enolase-like_N"/>
</dbReference>
<evidence type="ECO:0000259" key="4">
    <source>
        <dbReference type="Pfam" id="PF02746"/>
    </source>
</evidence>
<dbReference type="InterPro" id="IPR046945">
    <property type="entry name" value="RHMD-like"/>
</dbReference>
<feature type="domain" description="Mandelate racemase/muconate lactonizing enzyme N-terminal" evidence="4">
    <location>
        <begin position="28"/>
        <end position="137"/>
    </location>
</feature>
<protein>
    <submittedName>
        <fullName evidence="5">L-fuconate dehydratase</fullName>
        <ecNumber evidence="5">4.2.1.68</ecNumber>
    </submittedName>
</protein>
<keyword evidence="3" id="KW-0460">Magnesium</keyword>
<reference evidence="5" key="1">
    <citation type="submission" date="2018-11" db="EMBL/GenBank/DDBJ databases">
        <authorList>
            <person name="Alioto T."/>
            <person name="Alioto T."/>
        </authorList>
    </citation>
    <scope>NUCLEOTIDE SEQUENCE</scope>
</reference>
<dbReference type="GO" id="GO:0050023">
    <property type="term" value="F:L-fuconate dehydratase activity"/>
    <property type="evidence" value="ECO:0007669"/>
    <property type="project" value="UniProtKB-EC"/>
</dbReference>
<evidence type="ECO:0000256" key="3">
    <source>
        <dbReference type="ARBA" id="ARBA00022842"/>
    </source>
</evidence>
<gene>
    <name evidence="5" type="ORF">MGAL_10B032926</name>
</gene>
<dbReference type="Gene3D" id="3.30.390.10">
    <property type="entry name" value="Enolase-like, N-terminal domain"/>
    <property type="match status" value="1"/>
</dbReference>
<evidence type="ECO:0000313" key="5">
    <source>
        <dbReference type="EMBL" id="VDI67921.1"/>
    </source>
</evidence>
<proteinExistence type="predicted"/>
<dbReference type="GO" id="GO:0016052">
    <property type="term" value="P:carbohydrate catabolic process"/>
    <property type="evidence" value="ECO:0007669"/>
    <property type="project" value="TreeGrafter"/>
</dbReference>
<evidence type="ECO:0000313" key="6">
    <source>
        <dbReference type="Proteomes" id="UP000596742"/>
    </source>
</evidence>
<dbReference type="EC" id="4.2.1.68" evidence="5"/>
<keyword evidence="5" id="KW-0456">Lyase</keyword>
<keyword evidence="6" id="KW-1185">Reference proteome</keyword>
<name>A0A8B6GRW0_MYTGA</name>
<dbReference type="Pfam" id="PF02746">
    <property type="entry name" value="MR_MLE_N"/>
    <property type="match status" value="1"/>
</dbReference>
<dbReference type="PANTHER" id="PTHR13794:SF58">
    <property type="entry name" value="MITOCHONDRIAL ENOLASE SUPERFAMILY MEMBER 1"/>
    <property type="match status" value="1"/>
</dbReference>
<evidence type="ECO:0000256" key="1">
    <source>
        <dbReference type="ARBA" id="ARBA00001946"/>
    </source>
</evidence>
<dbReference type="EMBL" id="UYJE01008852">
    <property type="protein sequence ID" value="VDI67921.1"/>
    <property type="molecule type" value="Genomic_DNA"/>
</dbReference>
<dbReference type="OrthoDB" id="14161at2759"/>
<evidence type="ECO:0000256" key="2">
    <source>
        <dbReference type="ARBA" id="ARBA00022723"/>
    </source>
</evidence>
<dbReference type="Proteomes" id="UP000596742">
    <property type="component" value="Unassembled WGS sequence"/>
</dbReference>
<dbReference type="InterPro" id="IPR013341">
    <property type="entry name" value="Mandelate_racemase_N_dom"/>
</dbReference>
<comment type="caution">
    <text evidence="5">The sequence shown here is derived from an EMBL/GenBank/DDBJ whole genome shotgun (WGS) entry which is preliminary data.</text>
</comment>
<keyword evidence="2" id="KW-0479">Metal-binding</keyword>
<sequence length="393" mass="45157">MSLPTKITDLIVKDIRFPTSLEKDGSDAMHTAPDYSCAYVILKTDSKLQGNGNTFLNGRGTQIVCCAIEAFRKLVVGQKLADIFGNFGKYWQSLCSEDQIRWLGPEKGVTHLATAAIINALWDLWAKMEEKPLWKLLVDMEPEELVSVIDFRYMDDALTKAEAIELLKSRQTGKADREAELKSKGFPAYTTSCGWLFYPDDKIRKHLLLQIFVYWTSFQMFDYGPSFQSSVRPWSVVRLSVPDNRYYISKVKVNVKKTLVSVDNPRLSCGDDGCPLYILRTVMISNIILDIILTNTQRMCHDRFTFWQRLKSSVMCISKFSSYTLIGTKCNTSSDWLTVFFCLSAHSHYFLPIYYKTLQENRLLNHFEFVMFLSQIRNLFEESCAGGRCGQLY</sequence>
<comment type="cofactor">
    <cofactor evidence="1">
        <name>Mg(2+)</name>
        <dbReference type="ChEBI" id="CHEBI:18420"/>
    </cofactor>
</comment>
<dbReference type="SUPFAM" id="SSF54826">
    <property type="entry name" value="Enolase N-terminal domain-like"/>
    <property type="match status" value="1"/>
</dbReference>
<organism evidence="5 6">
    <name type="scientific">Mytilus galloprovincialis</name>
    <name type="common">Mediterranean mussel</name>
    <dbReference type="NCBI Taxonomy" id="29158"/>
    <lineage>
        <taxon>Eukaryota</taxon>
        <taxon>Metazoa</taxon>
        <taxon>Spiralia</taxon>
        <taxon>Lophotrochozoa</taxon>
        <taxon>Mollusca</taxon>
        <taxon>Bivalvia</taxon>
        <taxon>Autobranchia</taxon>
        <taxon>Pteriomorphia</taxon>
        <taxon>Mytilida</taxon>
        <taxon>Mytiloidea</taxon>
        <taxon>Mytilidae</taxon>
        <taxon>Mytilinae</taxon>
        <taxon>Mytilus</taxon>
    </lineage>
</organism>
<dbReference type="AlphaFoldDB" id="A0A8B6GRW0"/>